<protein>
    <recommendedName>
        <fullName evidence="4">Aminotransferase-like plant mobile domain-containing protein</fullName>
    </recommendedName>
</protein>
<evidence type="ECO:0008006" key="4">
    <source>
        <dbReference type="Google" id="ProtNLM"/>
    </source>
</evidence>
<accession>A0A445DRA9</accession>
<evidence type="ECO:0000256" key="1">
    <source>
        <dbReference type="SAM" id="Phobius"/>
    </source>
</evidence>
<proteinExistence type="predicted"/>
<evidence type="ECO:0000313" key="3">
    <source>
        <dbReference type="Proteomes" id="UP000289738"/>
    </source>
</evidence>
<comment type="caution">
    <text evidence="2">The sequence shown here is derived from an EMBL/GenBank/DDBJ whole genome shotgun (WGS) entry which is preliminary data.</text>
</comment>
<name>A0A445DRA9_ARAHY</name>
<dbReference type="EMBL" id="SDMP01000003">
    <property type="protein sequence ID" value="RYR65703.1"/>
    <property type="molecule type" value="Genomic_DNA"/>
</dbReference>
<dbReference type="Proteomes" id="UP000289738">
    <property type="component" value="Chromosome A03"/>
</dbReference>
<reference evidence="2 3" key="1">
    <citation type="submission" date="2019-01" db="EMBL/GenBank/DDBJ databases">
        <title>Sequencing of cultivated peanut Arachis hypogaea provides insights into genome evolution and oil improvement.</title>
        <authorList>
            <person name="Chen X."/>
        </authorList>
    </citation>
    <scope>NUCLEOTIDE SEQUENCE [LARGE SCALE GENOMIC DNA]</scope>
    <source>
        <strain evidence="3">cv. Fuhuasheng</strain>
        <tissue evidence="2">Leaves</tissue>
    </source>
</reference>
<dbReference type="AlphaFoldDB" id="A0A445DRA9"/>
<keyword evidence="1" id="KW-0472">Membrane</keyword>
<sequence length="141" mass="16714">MSLTWQDHFSYYSLGFSIGGQVIFSYLLISDAREQRVVSACLSLDRLHDRDFLCEPYSILEVAVFVHPEILVEEHSRLWRTVTTLIYFAVIEWHQVDRVVLQLDDIQYLPQPALNIDWLHAKDGRGGNRWFTSYYQTWHLH</sequence>
<organism evidence="2 3">
    <name type="scientific">Arachis hypogaea</name>
    <name type="common">Peanut</name>
    <dbReference type="NCBI Taxonomy" id="3818"/>
    <lineage>
        <taxon>Eukaryota</taxon>
        <taxon>Viridiplantae</taxon>
        <taxon>Streptophyta</taxon>
        <taxon>Embryophyta</taxon>
        <taxon>Tracheophyta</taxon>
        <taxon>Spermatophyta</taxon>
        <taxon>Magnoliopsida</taxon>
        <taxon>eudicotyledons</taxon>
        <taxon>Gunneridae</taxon>
        <taxon>Pentapetalae</taxon>
        <taxon>rosids</taxon>
        <taxon>fabids</taxon>
        <taxon>Fabales</taxon>
        <taxon>Fabaceae</taxon>
        <taxon>Papilionoideae</taxon>
        <taxon>50 kb inversion clade</taxon>
        <taxon>dalbergioids sensu lato</taxon>
        <taxon>Dalbergieae</taxon>
        <taxon>Pterocarpus clade</taxon>
        <taxon>Arachis</taxon>
    </lineage>
</organism>
<gene>
    <name evidence="2" type="ORF">Ahy_A03g011633</name>
</gene>
<keyword evidence="3" id="KW-1185">Reference proteome</keyword>
<evidence type="ECO:0000313" key="2">
    <source>
        <dbReference type="EMBL" id="RYR65703.1"/>
    </source>
</evidence>
<keyword evidence="1" id="KW-0812">Transmembrane</keyword>
<keyword evidence="1" id="KW-1133">Transmembrane helix</keyword>
<feature type="transmembrane region" description="Helical" evidence="1">
    <location>
        <begin position="12"/>
        <end position="29"/>
    </location>
</feature>